<dbReference type="Proteomes" id="UP001178461">
    <property type="component" value="Chromosome 4"/>
</dbReference>
<dbReference type="SUPFAM" id="SSF53300">
    <property type="entry name" value="vWA-like"/>
    <property type="match status" value="1"/>
</dbReference>
<dbReference type="CDD" id="cd00198">
    <property type="entry name" value="vWFA"/>
    <property type="match status" value="1"/>
</dbReference>
<dbReference type="Pfam" id="PF13768">
    <property type="entry name" value="VWA_3"/>
    <property type="match status" value="2"/>
</dbReference>
<name>A0AA35K5H1_9SAUR</name>
<reference evidence="3" key="1">
    <citation type="submission" date="2022-12" db="EMBL/GenBank/DDBJ databases">
        <authorList>
            <person name="Alioto T."/>
            <person name="Alioto T."/>
            <person name="Gomez Garrido J."/>
        </authorList>
    </citation>
    <scope>NUCLEOTIDE SEQUENCE</scope>
</reference>
<feature type="region of interest" description="Disordered" evidence="1">
    <location>
        <begin position="757"/>
        <end position="867"/>
    </location>
</feature>
<accession>A0AA35K5H1</accession>
<feature type="compositionally biased region" description="Polar residues" evidence="1">
    <location>
        <begin position="1318"/>
        <end position="1333"/>
    </location>
</feature>
<dbReference type="InterPro" id="IPR002035">
    <property type="entry name" value="VWF_A"/>
</dbReference>
<gene>
    <name evidence="3" type="ORF">PODLI_1B007058</name>
</gene>
<proteinExistence type="predicted"/>
<keyword evidence="4" id="KW-1185">Reference proteome</keyword>
<dbReference type="PROSITE" id="PS50234">
    <property type="entry name" value="VWFA"/>
    <property type="match status" value="1"/>
</dbReference>
<dbReference type="SMART" id="SM00327">
    <property type="entry name" value="VWA"/>
    <property type="match status" value="1"/>
</dbReference>
<dbReference type="PANTHER" id="PTHR46785:SF1">
    <property type="entry name" value="VON WILLEBRAND FACTOR A DOMAIN-CONTAINING PROTEIN 3B"/>
    <property type="match status" value="1"/>
</dbReference>
<evidence type="ECO:0000256" key="1">
    <source>
        <dbReference type="SAM" id="MobiDB-lite"/>
    </source>
</evidence>
<evidence type="ECO:0000313" key="3">
    <source>
        <dbReference type="EMBL" id="CAI5772131.1"/>
    </source>
</evidence>
<sequence length="1374" mass="156767">MEATGGLEAGEHRRKQKISVVAMTGGIGKRLAWSEQVTFGGKPKKDPEKPKTLVACEKNLERKERRDYGVQWDLDVQLLISSPKWLQLHGLKRNKLTFSQILSKIGFQHKEDYVSILGKLVASRYANGLYRQYMTGEDGKLYNLTAKKDLLFHFVDCLTGAIELYKQRMEWLTTESRQIFGVIQEQSITIVLDFGVASRAEFDLCREALSMVFKQQVAQISRFNIIQGAQDLAKWQEKTVPVSEASIEAAVEWLWAIEYRPAVCHSGPMEAIMEALFDDTTEAVYYFTVGDMPECMRHLLLQKISRCPCPVHTVSFNAREEETIALLKELSHLTTGRFHAFAERTDYMDMIETSISDEDEKALLTQNSRKLKGNLPLGTGVREDVYLIWKEMEEARNALIQVQRILIEFEQSELPSAQTDGIVNDSRAEDYVNSKEWLQKNGLKAQKLTITKAFGDLSFRHAKGIVNIRTKPQDESVQTDAESNKKLIDAKYCDKFLHTDLEDGPTLHMHLTGERCKQYEDKMKTVLDQMELRLQELKKGSRALFGDVTEDNIYFLIDTSHSMKDKLPVVKQKIFQLMREQLRDKTKVNFVRFDTEAVAWKEKLARVNEESLEEALLWVNDLEIGSSTNTLKALQIAYSDSDTQAIYLLTDGRPDQPPDRILDQLQLHRNIPIHTISFNCDDTGANKFLNELASETGGRFHYYHIILRDPDAPKPSECEDIYLLKKEIERGEKELKTIHTFYTDSVLMDLFNGAKDRQDKHRRQPFAASAATTHGEGLNPPSPDWPYWASEEPATASPEPGTDGRQGRSESPTRRKKALYAEQTRSSMLRTQRYAGKPSEQSPNERGSPERKMPAAEKTQDKKIDKDPLDIPSAKWLKTHGLVARRLTIMDALAPTAVPRTTKYIPILDKHVVSRVFDDVLPFAHVSNNKKYVTLINPQAVDLDAYKKKLQEAIKVYERRLDQLIWRALPQEEKDKFEQNKPVSYIERKESLLQALENASWPISYEEVMLLEDEILTGLTYEQQAIELKEASKEEPQRICPLRICPAKQKFSSKLQEKKPQKGKRVDALKGHKVIARSESTGFYYPGTVIRTITPFYALVDFNCGHTEIVPLKFIIPVGGAMPCPSLQVGDYVFVRVRKQLGDEYYVPGTVIATPLKSDLDDKVYTILKYNNKKAFCVRNGLIKISHRRYSCSCCYINMTRMMDYLVPNIKVVKHFHRAAEEAETKCISAGGEWKKKDNRKGRAKSRKDLCKAWPSDEQLAAPRRTVKIRESSLSPPSHIKDGCAAPTYRGLPRPHSSRGRKPWLPSNASEFRITKALRSSGSPLRQQSTPQLVRTAATSSSSETSISSIEKVEELARRLQQYHITQRKNSLAI</sequence>
<organism evidence="3 4">
    <name type="scientific">Podarcis lilfordi</name>
    <name type="common">Lilford's wall lizard</name>
    <dbReference type="NCBI Taxonomy" id="74358"/>
    <lineage>
        <taxon>Eukaryota</taxon>
        <taxon>Metazoa</taxon>
        <taxon>Chordata</taxon>
        <taxon>Craniata</taxon>
        <taxon>Vertebrata</taxon>
        <taxon>Euteleostomi</taxon>
        <taxon>Lepidosauria</taxon>
        <taxon>Squamata</taxon>
        <taxon>Bifurcata</taxon>
        <taxon>Unidentata</taxon>
        <taxon>Episquamata</taxon>
        <taxon>Laterata</taxon>
        <taxon>Lacertibaenia</taxon>
        <taxon>Lacertidae</taxon>
        <taxon>Podarcis</taxon>
    </lineage>
</organism>
<dbReference type="PANTHER" id="PTHR46785">
    <property type="entry name" value="VON WILLEBRAND FACTOR A DOMAIN-CONTAINING PROTEIN 3B"/>
    <property type="match status" value="1"/>
</dbReference>
<feature type="compositionally biased region" description="Basic and acidic residues" evidence="1">
    <location>
        <begin position="847"/>
        <end position="867"/>
    </location>
</feature>
<protein>
    <submittedName>
        <fullName evidence="3">DUF4537 domain-containing protein</fullName>
    </submittedName>
</protein>
<dbReference type="EMBL" id="OX395129">
    <property type="protein sequence ID" value="CAI5772131.1"/>
    <property type="molecule type" value="Genomic_DNA"/>
</dbReference>
<feature type="region of interest" description="Disordered" evidence="1">
    <location>
        <begin position="1270"/>
        <end position="1348"/>
    </location>
</feature>
<feature type="compositionally biased region" description="Low complexity" evidence="1">
    <location>
        <begin position="1339"/>
        <end position="1348"/>
    </location>
</feature>
<dbReference type="InterPro" id="IPR032770">
    <property type="entry name" value="DUF4537"/>
</dbReference>
<dbReference type="Gene3D" id="3.40.50.410">
    <property type="entry name" value="von Willebrand factor, type A domain"/>
    <property type="match status" value="1"/>
</dbReference>
<evidence type="ECO:0000313" key="4">
    <source>
        <dbReference type="Proteomes" id="UP001178461"/>
    </source>
</evidence>
<feature type="domain" description="VWFA" evidence="2">
    <location>
        <begin position="552"/>
        <end position="728"/>
    </location>
</feature>
<dbReference type="InterPro" id="IPR036465">
    <property type="entry name" value="vWFA_dom_sf"/>
</dbReference>
<dbReference type="Pfam" id="PF15057">
    <property type="entry name" value="DUF4537"/>
    <property type="match status" value="1"/>
</dbReference>
<evidence type="ECO:0000259" key="2">
    <source>
        <dbReference type="PROSITE" id="PS50234"/>
    </source>
</evidence>